<proteinExistence type="predicted"/>
<evidence type="ECO:0000313" key="2">
    <source>
        <dbReference type="Proteomes" id="UP000324222"/>
    </source>
</evidence>
<accession>A0A5B7K858</accession>
<gene>
    <name evidence="1" type="ORF">E2C01_096410</name>
</gene>
<evidence type="ECO:0000313" key="1">
    <source>
        <dbReference type="EMBL" id="MPD00905.1"/>
    </source>
</evidence>
<name>A0A5B7K858_PORTR</name>
<dbReference type="EMBL" id="VSRR010124890">
    <property type="protein sequence ID" value="MPD00905.1"/>
    <property type="molecule type" value="Genomic_DNA"/>
</dbReference>
<dbReference type="AlphaFoldDB" id="A0A5B7K858"/>
<keyword evidence="2" id="KW-1185">Reference proteome</keyword>
<organism evidence="1 2">
    <name type="scientific">Portunus trituberculatus</name>
    <name type="common">Swimming crab</name>
    <name type="synonym">Neptunus trituberculatus</name>
    <dbReference type="NCBI Taxonomy" id="210409"/>
    <lineage>
        <taxon>Eukaryota</taxon>
        <taxon>Metazoa</taxon>
        <taxon>Ecdysozoa</taxon>
        <taxon>Arthropoda</taxon>
        <taxon>Crustacea</taxon>
        <taxon>Multicrustacea</taxon>
        <taxon>Malacostraca</taxon>
        <taxon>Eumalacostraca</taxon>
        <taxon>Eucarida</taxon>
        <taxon>Decapoda</taxon>
        <taxon>Pleocyemata</taxon>
        <taxon>Brachyura</taxon>
        <taxon>Eubrachyura</taxon>
        <taxon>Portunoidea</taxon>
        <taxon>Portunidae</taxon>
        <taxon>Portuninae</taxon>
        <taxon>Portunus</taxon>
    </lineage>
</organism>
<reference evidence="1 2" key="1">
    <citation type="submission" date="2019-05" db="EMBL/GenBank/DDBJ databases">
        <title>Another draft genome of Portunus trituberculatus and its Hox gene families provides insights of decapod evolution.</title>
        <authorList>
            <person name="Jeong J.-H."/>
            <person name="Song I."/>
            <person name="Kim S."/>
            <person name="Choi T."/>
            <person name="Kim D."/>
            <person name="Ryu S."/>
            <person name="Kim W."/>
        </authorList>
    </citation>
    <scope>NUCLEOTIDE SEQUENCE [LARGE SCALE GENOMIC DNA]</scope>
    <source>
        <tissue evidence="1">Muscle</tissue>
    </source>
</reference>
<comment type="caution">
    <text evidence="1">The sequence shown here is derived from an EMBL/GenBank/DDBJ whole genome shotgun (WGS) entry which is preliminary data.</text>
</comment>
<sequence>MSSVDLILKLRLPFPRRSDISSFSASLTSLFNPCLGVEVAEAGLG</sequence>
<dbReference type="Proteomes" id="UP000324222">
    <property type="component" value="Unassembled WGS sequence"/>
</dbReference>
<protein>
    <submittedName>
        <fullName evidence="1">Uncharacterized protein</fullName>
    </submittedName>
</protein>